<evidence type="ECO:0000259" key="5">
    <source>
        <dbReference type="Pfam" id="PF00733"/>
    </source>
</evidence>
<reference evidence="7" key="1">
    <citation type="submission" date="2015-03" db="EMBL/GenBank/DDBJ databases">
        <authorList>
            <person name="Nijsse Bart"/>
        </authorList>
    </citation>
    <scope>NUCLEOTIDE SEQUENCE [LARGE SCALE GENOMIC DNA]</scope>
</reference>
<dbReference type="AlphaFoldDB" id="A0A0U1KS62"/>
<evidence type="ECO:0000313" key="6">
    <source>
        <dbReference type="EMBL" id="CQR70266.1"/>
    </source>
</evidence>
<evidence type="ECO:0000256" key="1">
    <source>
        <dbReference type="ARBA" id="ARBA00005187"/>
    </source>
</evidence>
<organism evidence="6 7">
    <name type="scientific">Sporomusa ovata</name>
    <dbReference type="NCBI Taxonomy" id="2378"/>
    <lineage>
        <taxon>Bacteria</taxon>
        <taxon>Bacillati</taxon>
        <taxon>Bacillota</taxon>
        <taxon>Negativicutes</taxon>
        <taxon>Selenomonadales</taxon>
        <taxon>Sporomusaceae</taxon>
        <taxon>Sporomusa</taxon>
    </lineage>
</organism>
<keyword evidence="3" id="KW-0028">Amino-acid biosynthesis</keyword>
<proteinExistence type="predicted"/>
<dbReference type="Pfam" id="PF00733">
    <property type="entry name" value="Asn_synthase"/>
    <property type="match status" value="1"/>
</dbReference>
<dbReference type="GO" id="GO:0004066">
    <property type="term" value="F:asparagine synthase (glutamine-hydrolyzing) activity"/>
    <property type="evidence" value="ECO:0007669"/>
    <property type="project" value="UniProtKB-EC"/>
</dbReference>
<dbReference type="InterPro" id="IPR014729">
    <property type="entry name" value="Rossmann-like_a/b/a_fold"/>
</dbReference>
<dbReference type="Gene3D" id="3.40.50.620">
    <property type="entry name" value="HUPs"/>
    <property type="match status" value="1"/>
</dbReference>
<dbReference type="InterPro" id="IPR001962">
    <property type="entry name" value="Asn_synthase"/>
</dbReference>
<dbReference type="EC" id="6.3.5.4" evidence="2"/>
<name>A0A0U1KS62_9FIRM</name>
<dbReference type="RefSeq" id="WP_021169007.1">
    <property type="nucleotide sequence ID" value="NZ_CTRP01000003.1"/>
</dbReference>
<dbReference type="GO" id="GO:0006529">
    <property type="term" value="P:asparagine biosynthetic process"/>
    <property type="evidence" value="ECO:0007669"/>
    <property type="project" value="UniProtKB-KW"/>
</dbReference>
<evidence type="ECO:0000256" key="4">
    <source>
        <dbReference type="ARBA" id="ARBA00048741"/>
    </source>
</evidence>
<evidence type="ECO:0000256" key="2">
    <source>
        <dbReference type="ARBA" id="ARBA00012737"/>
    </source>
</evidence>
<dbReference type="Proteomes" id="UP000049855">
    <property type="component" value="Unassembled WGS sequence"/>
</dbReference>
<dbReference type="PANTHER" id="PTHR43284:SF1">
    <property type="entry name" value="ASPARAGINE SYNTHETASE"/>
    <property type="match status" value="1"/>
</dbReference>
<dbReference type="InterPro" id="IPR051786">
    <property type="entry name" value="ASN_synthetase/amidase"/>
</dbReference>
<comment type="catalytic activity">
    <reaction evidence="4">
        <text>L-aspartate + L-glutamine + ATP + H2O = L-asparagine + L-glutamate + AMP + diphosphate + H(+)</text>
        <dbReference type="Rhea" id="RHEA:12228"/>
        <dbReference type="ChEBI" id="CHEBI:15377"/>
        <dbReference type="ChEBI" id="CHEBI:15378"/>
        <dbReference type="ChEBI" id="CHEBI:29985"/>
        <dbReference type="ChEBI" id="CHEBI:29991"/>
        <dbReference type="ChEBI" id="CHEBI:30616"/>
        <dbReference type="ChEBI" id="CHEBI:33019"/>
        <dbReference type="ChEBI" id="CHEBI:58048"/>
        <dbReference type="ChEBI" id="CHEBI:58359"/>
        <dbReference type="ChEBI" id="CHEBI:456215"/>
        <dbReference type="EC" id="6.3.5.4"/>
    </reaction>
</comment>
<keyword evidence="3" id="KW-0061">Asparagine biosynthesis</keyword>
<accession>A0A0U1KS62</accession>
<evidence type="ECO:0000313" key="7">
    <source>
        <dbReference type="Proteomes" id="UP000049855"/>
    </source>
</evidence>
<gene>
    <name evidence="6" type="ORF">SpAn4DRAFT_1235</name>
</gene>
<feature type="domain" description="Asparagine synthetase" evidence="5">
    <location>
        <begin position="191"/>
        <end position="268"/>
    </location>
</feature>
<evidence type="ECO:0000256" key="3">
    <source>
        <dbReference type="ARBA" id="ARBA00022888"/>
    </source>
</evidence>
<keyword evidence="7" id="KW-1185">Reference proteome</keyword>
<dbReference type="PANTHER" id="PTHR43284">
    <property type="entry name" value="ASPARAGINE SYNTHETASE (GLUTAMINE-HYDROLYZING)"/>
    <property type="match status" value="1"/>
</dbReference>
<sequence length="426" mass="49162">MNYYEDIYNEYDVISTTPTLDLQVKGMIWSSYTNQTKSLVHLLINKDKKKAAIELKQLFQNVGYSCLKDIDGAYVMGMRSMGTQYLYKSLLCKTSLYYRMIGHKLIWSTNPLKLLDDSKSALQQVDRASLLLTCLGESVLPDKSHFMDIYRLPAGHLLIFKAGKINHIRIDKLTVTNIVKKSAISDYADQTRQILHDTLKRRIGSLGKNIGVLLSGGIDSSVALYMLKEAGVNVSAYHWSFPNIKSADESYYARIVTNHLNVPLHEIDATFLIESSLYLKTDWEFQLPYNHSFYRLFEITRDLCLSNNINILSDGSLSDAFFSMRKSEFKQISFRALLKTLSMREAIIFTREKMGTVFCADQPKCCQNIFPRMLWYENYLTDSAKKSIQYYYKSVKPPTDPTNFFTDALIMKHMRFWNRIFLSLIG</sequence>
<comment type="pathway">
    <text evidence="1">Amino-acid biosynthesis; L-asparagine biosynthesis; L-asparagine from L-aspartate (L-Gln route): step 1/1.</text>
</comment>
<dbReference type="EMBL" id="CTRP01000003">
    <property type="protein sequence ID" value="CQR70266.1"/>
    <property type="molecule type" value="Genomic_DNA"/>
</dbReference>
<dbReference type="SUPFAM" id="SSF52402">
    <property type="entry name" value="Adenine nucleotide alpha hydrolases-like"/>
    <property type="match status" value="1"/>
</dbReference>
<protein>
    <recommendedName>
        <fullName evidence="2">asparagine synthase (glutamine-hydrolyzing)</fullName>
        <ecNumber evidence="2">6.3.5.4</ecNumber>
    </recommendedName>
</protein>